<name>A0A9X0DB08_9CNID</name>
<protein>
    <recommendedName>
        <fullName evidence="2">DHHA2 domain-containing protein</fullName>
    </recommendedName>
</protein>
<dbReference type="GO" id="GO:0005737">
    <property type="term" value="C:cytoplasm"/>
    <property type="evidence" value="ECO:0007669"/>
    <property type="project" value="InterPro"/>
</dbReference>
<dbReference type="OrthoDB" id="374045at2759"/>
<dbReference type="SUPFAM" id="SSF64182">
    <property type="entry name" value="DHH phosphoesterases"/>
    <property type="match status" value="1"/>
</dbReference>
<accession>A0A9X0DB08</accession>
<evidence type="ECO:0000313" key="4">
    <source>
        <dbReference type="Proteomes" id="UP001163046"/>
    </source>
</evidence>
<reference evidence="3" key="1">
    <citation type="submission" date="2023-01" db="EMBL/GenBank/DDBJ databases">
        <title>Genome assembly of the deep-sea coral Lophelia pertusa.</title>
        <authorList>
            <person name="Herrera S."/>
            <person name="Cordes E."/>
        </authorList>
    </citation>
    <scope>NUCLEOTIDE SEQUENCE</scope>
    <source>
        <strain evidence="3">USNM1676648</strain>
        <tissue evidence="3">Polyp</tissue>
    </source>
</reference>
<dbReference type="InterPro" id="IPR038763">
    <property type="entry name" value="DHH_sf"/>
</dbReference>
<dbReference type="EMBL" id="MU825397">
    <property type="protein sequence ID" value="KAJ7393927.1"/>
    <property type="molecule type" value="Genomic_DNA"/>
</dbReference>
<dbReference type="GO" id="GO:0004309">
    <property type="term" value="F:exopolyphosphatase activity"/>
    <property type="evidence" value="ECO:0007669"/>
    <property type="project" value="TreeGrafter"/>
</dbReference>
<dbReference type="SMART" id="SM01131">
    <property type="entry name" value="DHHA2"/>
    <property type="match status" value="1"/>
</dbReference>
<proteinExistence type="inferred from homology"/>
<dbReference type="Gene3D" id="3.10.310.20">
    <property type="entry name" value="DHHA2 domain"/>
    <property type="match status" value="1"/>
</dbReference>
<feature type="domain" description="DHHA2" evidence="2">
    <location>
        <begin position="53"/>
        <end position="201"/>
    </location>
</feature>
<keyword evidence="4" id="KW-1185">Reference proteome</keyword>
<dbReference type="InterPro" id="IPR038222">
    <property type="entry name" value="DHHA2_dom_sf"/>
</dbReference>
<dbReference type="Gene3D" id="3.90.1640.10">
    <property type="entry name" value="inorganic pyrophosphatase (n-terminal core)"/>
    <property type="match status" value="1"/>
</dbReference>
<comment type="similarity">
    <text evidence="1">Belongs to the PPase class C family. Prune subfamily.</text>
</comment>
<dbReference type="PANTHER" id="PTHR12112:SF39">
    <property type="entry name" value="EG:152A3.5 PROTEIN (FBGN0003116_PN PROTEIN)"/>
    <property type="match status" value="1"/>
</dbReference>
<evidence type="ECO:0000256" key="1">
    <source>
        <dbReference type="ARBA" id="ARBA00010331"/>
    </source>
</evidence>
<dbReference type="Pfam" id="PF02833">
    <property type="entry name" value="DHHA2"/>
    <property type="match status" value="1"/>
</dbReference>
<dbReference type="PANTHER" id="PTHR12112">
    <property type="entry name" value="BNIP - RELATED"/>
    <property type="match status" value="1"/>
</dbReference>
<dbReference type="InterPro" id="IPR004097">
    <property type="entry name" value="DHHA2"/>
</dbReference>
<organism evidence="3 4">
    <name type="scientific">Desmophyllum pertusum</name>
    <dbReference type="NCBI Taxonomy" id="174260"/>
    <lineage>
        <taxon>Eukaryota</taxon>
        <taxon>Metazoa</taxon>
        <taxon>Cnidaria</taxon>
        <taxon>Anthozoa</taxon>
        <taxon>Hexacorallia</taxon>
        <taxon>Scleractinia</taxon>
        <taxon>Caryophylliina</taxon>
        <taxon>Caryophylliidae</taxon>
        <taxon>Desmophyllum</taxon>
    </lineage>
</organism>
<dbReference type="AlphaFoldDB" id="A0A9X0DB08"/>
<gene>
    <name evidence="3" type="ORF">OS493_003596</name>
</gene>
<evidence type="ECO:0000259" key="2">
    <source>
        <dbReference type="SMART" id="SM01131"/>
    </source>
</evidence>
<sequence length="203" mass="23036">MDVLDNQVSSLLIGTILLDTVNLDPRAGRVTDKDKEVVQRLQEKCSVALDELYRSVSTAKFDVCGLSTLDLLRKDYKALPIQDNNALNVGISSVNGLSLNEFFTRTQVHQSLSEYCQATSLDVLIIMFLYFVESLDDPPRRQIAVCGPHEDARRKVAEHLCNSRELKLRQFSECYQNCFAYDQENIAASRKVIFPLVLDFIKK</sequence>
<comment type="caution">
    <text evidence="3">The sequence shown here is derived from an EMBL/GenBank/DDBJ whole genome shotgun (WGS) entry which is preliminary data.</text>
</comment>
<evidence type="ECO:0000313" key="3">
    <source>
        <dbReference type="EMBL" id="KAJ7393927.1"/>
    </source>
</evidence>
<dbReference type="Proteomes" id="UP001163046">
    <property type="component" value="Unassembled WGS sequence"/>
</dbReference>